<dbReference type="Gene3D" id="3.30.460.10">
    <property type="entry name" value="Beta Polymerase, domain 2"/>
    <property type="match status" value="1"/>
</dbReference>
<keyword evidence="11" id="KW-1185">Reference proteome</keyword>
<dbReference type="STRING" id="1810919.A0A3D8RZA1"/>
<dbReference type="Proteomes" id="UP000256690">
    <property type="component" value="Unassembled WGS sequence"/>
</dbReference>
<comment type="subcellular location">
    <subcellularLocation>
        <location evidence="2 8">Mitochondrion inner membrane</location>
        <topology evidence="2 8">Peripheral membrane protein</topology>
        <orientation evidence="2 8">Matrix side</orientation>
    </subcellularLocation>
</comment>
<comment type="function">
    <text evidence="8">Mitochondrial mRNA stabilization factor.</text>
</comment>
<evidence type="ECO:0000256" key="9">
    <source>
        <dbReference type="SAM" id="MobiDB-lite"/>
    </source>
</evidence>
<keyword evidence="5 8" id="KW-0809">Transit peptide</keyword>
<accession>A0A3D8RZA1</accession>
<evidence type="ECO:0000256" key="1">
    <source>
        <dbReference type="ARBA" id="ARBA00003470"/>
    </source>
</evidence>
<dbReference type="GO" id="GO:0140053">
    <property type="term" value="P:mitochondrial gene expression"/>
    <property type="evidence" value="ECO:0007669"/>
    <property type="project" value="UniProtKB-UniRule"/>
</dbReference>
<evidence type="ECO:0000256" key="4">
    <source>
        <dbReference type="ARBA" id="ARBA00022792"/>
    </source>
</evidence>
<dbReference type="SUPFAM" id="SSF81301">
    <property type="entry name" value="Nucleotidyltransferase"/>
    <property type="match status" value="1"/>
</dbReference>
<name>A0A3D8RZA1_9EURO</name>
<evidence type="ECO:0000313" key="10">
    <source>
        <dbReference type="EMBL" id="RDW79190.1"/>
    </source>
</evidence>
<evidence type="ECO:0000256" key="7">
    <source>
        <dbReference type="ARBA" id="ARBA00023136"/>
    </source>
</evidence>
<dbReference type="InterPro" id="IPR043519">
    <property type="entry name" value="NT_sf"/>
</dbReference>
<dbReference type="InterPro" id="IPR040152">
    <property type="entry name" value="Atp25"/>
</dbReference>
<evidence type="ECO:0000313" key="11">
    <source>
        <dbReference type="Proteomes" id="UP000256690"/>
    </source>
</evidence>
<feature type="region of interest" description="Disordered" evidence="9">
    <location>
        <begin position="287"/>
        <end position="325"/>
    </location>
</feature>
<feature type="compositionally biased region" description="Basic and acidic residues" evidence="9">
    <location>
        <begin position="287"/>
        <end position="300"/>
    </location>
</feature>
<evidence type="ECO:0000256" key="8">
    <source>
        <dbReference type="RuleBase" id="RU367062"/>
    </source>
</evidence>
<dbReference type="PANTHER" id="PTHR28087:SF1">
    <property type="entry name" value="ATPASE SYNTHESIS PROTEIN 25, MITOCHONDRIAL"/>
    <property type="match status" value="1"/>
</dbReference>
<feature type="compositionally biased region" description="Low complexity" evidence="9">
    <location>
        <begin position="53"/>
        <end position="64"/>
    </location>
</feature>
<feature type="region of interest" description="Disordered" evidence="9">
    <location>
        <begin position="42"/>
        <end position="80"/>
    </location>
</feature>
<dbReference type="GeneID" id="38116412"/>
<comment type="similarity">
    <text evidence="3 8">Belongs to the ATP25 family.</text>
</comment>
<evidence type="ECO:0000256" key="6">
    <source>
        <dbReference type="ARBA" id="ARBA00023128"/>
    </source>
</evidence>
<dbReference type="EMBL" id="PVWQ01000006">
    <property type="protein sequence ID" value="RDW79190.1"/>
    <property type="molecule type" value="Genomic_DNA"/>
</dbReference>
<comment type="function">
    <text evidence="1">Probable mitochondrial mRNA stabilization factor.</text>
</comment>
<dbReference type="GO" id="GO:0048255">
    <property type="term" value="P:mRNA stabilization"/>
    <property type="evidence" value="ECO:0007669"/>
    <property type="project" value="TreeGrafter"/>
</dbReference>
<gene>
    <name evidence="10" type="ORF">DSM5745_06042</name>
</gene>
<keyword evidence="6 8" id="KW-0496">Mitochondrion</keyword>
<dbReference type="GO" id="GO:0005743">
    <property type="term" value="C:mitochondrial inner membrane"/>
    <property type="evidence" value="ECO:0007669"/>
    <property type="project" value="UniProtKB-SubCell"/>
</dbReference>
<organism evidence="10 11">
    <name type="scientific">Aspergillus mulundensis</name>
    <dbReference type="NCBI Taxonomy" id="1810919"/>
    <lineage>
        <taxon>Eukaryota</taxon>
        <taxon>Fungi</taxon>
        <taxon>Dikarya</taxon>
        <taxon>Ascomycota</taxon>
        <taxon>Pezizomycotina</taxon>
        <taxon>Eurotiomycetes</taxon>
        <taxon>Eurotiomycetidae</taxon>
        <taxon>Eurotiales</taxon>
        <taxon>Aspergillaceae</taxon>
        <taxon>Aspergillus</taxon>
        <taxon>Aspergillus subgen. Nidulantes</taxon>
    </lineage>
</organism>
<protein>
    <recommendedName>
        <fullName evidence="8">ATPase synthesis protein 25</fullName>
    </recommendedName>
</protein>
<evidence type="ECO:0000256" key="3">
    <source>
        <dbReference type="ARBA" id="ARBA00010787"/>
    </source>
</evidence>
<reference evidence="10 11" key="1">
    <citation type="journal article" date="2018" name="IMA Fungus">
        <title>IMA Genome-F 9: Draft genome sequence of Annulohypoxylon stygium, Aspergillus mulundensis, Berkeleyomyces basicola (syn. Thielaviopsis basicola), Ceratocystis smalleyi, two Cercospora beticola strains, Coleophoma cylindrospora, Fusarium fracticaudum, Phialophora cf. hyalina, and Morchella septimelata.</title>
        <authorList>
            <person name="Wingfield B.D."/>
            <person name="Bills G.F."/>
            <person name="Dong Y."/>
            <person name="Huang W."/>
            <person name="Nel W.J."/>
            <person name="Swalarsk-Parry B.S."/>
            <person name="Vaghefi N."/>
            <person name="Wilken P.M."/>
            <person name="An Z."/>
            <person name="de Beer Z.W."/>
            <person name="De Vos L."/>
            <person name="Chen L."/>
            <person name="Duong T.A."/>
            <person name="Gao Y."/>
            <person name="Hammerbacher A."/>
            <person name="Kikkert J.R."/>
            <person name="Li Y."/>
            <person name="Li H."/>
            <person name="Li K."/>
            <person name="Li Q."/>
            <person name="Liu X."/>
            <person name="Ma X."/>
            <person name="Naidoo K."/>
            <person name="Pethybridge S.J."/>
            <person name="Sun J."/>
            <person name="Steenkamp E.T."/>
            <person name="van der Nest M.A."/>
            <person name="van Wyk S."/>
            <person name="Wingfield M.J."/>
            <person name="Xiong C."/>
            <person name="Yue Q."/>
            <person name="Zhang X."/>
        </authorList>
    </citation>
    <scope>NUCLEOTIDE SEQUENCE [LARGE SCALE GENOMIC DNA]</scope>
    <source>
        <strain evidence="10 11">DSM 5745</strain>
    </source>
</reference>
<comment type="caution">
    <text evidence="10">The sequence shown here is derived from an EMBL/GenBank/DDBJ whole genome shotgun (WGS) entry which is preliminary data.</text>
</comment>
<dbReference type="AlphaFoldDB" id="A0A3D8RZA1"/>
<dbReference type="PANTHER" id="PTHR28087">
    <property type="entry name" value="ATPASE SYNTHESIS PROTEIN 25, MITOCHONDRIAL"/>
    <property type="match status" value="1"/>
</dbReference>
<dbReference type="FunFam" id="3.30.460.10:FF:000044">
    <property type="entry name" value="ATPase synthesis protein 25, mitochondrial"/>
    <property type="match status" value="1"/>
</dbReference>
<dbReference type="RefSeq" id="XP_026603890.1">
    <property type="nucleotide sequence ID" value="XM_026748058.1"/>
</dbReference>
<proteinExistence type="inferred from homology"/>
<keyword evidence="4 8" id="KW-0999">Mitochondrion inner membrane</keyword>
<evidence type="ECO:0000256" key="2">
    <source>
        <dbReference type="ARBA" id="ARBA00004443"/>
    </source>
</evidence>
<evidence type="ECO:0000256" key="5">
    <source>
        <dbReference type="ARBA" id="ARBA00022946"/>
    </source>
</evidence>
<feature type="compositionally biased region" description="Polar residues" evidence="9">
    <location>
        <begin position="70"/>
        <end position="79"/>
    </location>
</feature>
<sequence>MHRSLLRVPRRYQEASRLLASGTSTAPRHAFLTYGRVRSLTSASHLSTEHHPPSSSSTPNAAPAEEPETQKSQQSSEPSQHIPWYLQEESPVPAASEINPREKLPELPENSPKILPELLEYVFKDLGLDELKLIDLRALETPAALGANVIMIVGTARSVKHLNVSADRLCRWLRSEYKLSPYADGLLGRNELKIKLRRKMKRARIASRTGAMFDDKDDGITTGWVCVNAGVVEKHAVPEQVEGDFEGFGPLVGGTRVVVQLFTAEKRAEMDLETLWEGRLARAQREREKHAHVAKDDAPQEVRYPSSINPSPSDYESPHVPRSPISRPLEQRRQFHSGSQQPFLRPWHNTVFTRSMSRTRAIRTVPRSTNVLLEFVKSLSNEQIRTALGDYPQDSKKETHFVHLFNNSLSRASANIKALAELQLACYAHSRGQHPGFSRESIYRGFMECCVAASMPNHVGLMVINILLTPRQGEDPDGEEWFTDTDKEMAITVLDQLVLRGHDFMNLQFFARLYHLSSLPPAPLGAEGSDDGLIPAERGTRVVRMIETLDIPFNPTHARTLMVSLFNNGDYENFMKWWRKLPLKESPRTYDDYVLLFRLHAESGTSAQARECINTWVPMMSRESPPIPFGRYLAENLSRCILLADKKTPAKAAQGVQSLLTKLWRRCESKNRAVDEDEWRQELEQRGSSS</sequence>
<keyword evidence="7 8" id="KW-0472">Membrane</keyword>
<dbReference type="OrthoDB" id="107372at2759"/>